<evidence type="ECO:0000313" key="2">
    <source>
        <dbReference type="Proteomes" id="UP001162992"/>
    </source>
</evidence>
<proteinExistence type="predicted"/>
<gene>
    <name evidence="1" type="ORF">O6H91_05G099800</name>
</gene>
<dbReference type="Proteomes" id="UP001162992">
    <property type="component" value="Chromosome 5"/>
</dbReference>
<name>A0ACC2DRG7_DIPCM</name>
<sequence>MNRLCILTAILAFLSLCTPSSSSYASYQSPVKAAYWPSYSADSHPASSINSALFTHLFYAFADLNSSTYQVQPPSYDDGSLIGGFSSAVRKTNKKVKTLISIGGGSSDWRTFSAMASGPPSRQSFIDSSIALARKYNFDGLDLDWEFPQSSTDMANLGTLFSEWRSRANKESAQSGLPPLLLTAAVYYASALKVGNGPAYPINYIAKNLNWVNIMAFDYHGGWEPNKTGEHTALYDPNSNISTNFGVGSWLKGGLPSNQAVLGLAMYGRSWILKNTSDTGIGAAAVGAGIDDGTPFYYQIVDLINSTNATVVYDETSASVFTYSDTMWIGFDDPRSISTKVAFLKNRGLLGYFFWTASFDYKWSLATAASQALT</sequence>
<evidence type="ECO:0000313" key="1">
    <source>
        <dbReference type="EMBL" id="KAJ7556806.1"/>
    </source>
</evidence>
<dbReference type="EMBL" id="CM055096">
    <property type="protein sequence ID" value="KAJ7556806.1"/>
    <property type="molecule type" value="Genomic_DNA"/>
</dbReference>
<protein>
    <submittedName>
        <fullName evidence="1">Uncharacterized protein</fullName>
    </submittedName>
</protein>
<comment type="caution">
    <text evidence="1">The sequence shown here is derived from an EMBL/GenBank/DDBJ whole genome shotgun (WGS) entry which is preliminary data.</text>
</comment>
<accession>A0ACC2DRG7</accession>
<keyword evidence="2" id="KW-1185">Reference proteome</keyword>
<reference evidence="2" key="1">
    <citation type="journal article" date="2024" name="Proc. Natl. Acad. Sci. U.S.A.">
        <title>Extraordinary preservation of gene collinearity over three hundred million years revealed in homosporous lycophytes.</title>
        <authorList>
            <person name="Li C."/>
            <person name="Wickell D."/>
            <person name="Kuo L.Y."/>
            <person name="Chen X."/>
            <person name="Nie B."/>
            <person name="Liao X."/>
            <person name="Peng D."/>
            <person name="Ji J."/>
            <person name="Jenkins J."/>
            <person name="Williams M."/>
            <person name="Shu S."/>
            <person name="Plott C."/>
            <person name="Barry K."/>
            <person name="Rajasekar S."/>
            <person name="Grimwood J."/>
            <person name="Han X."/>
            <person name="Sun S."/>
            <person name="Hou Z."/>
            <person name="He W."/>
            <person name="Dai G."/>
            <person name="Sun C."/>
            <person name="Schmutz J."/>
            <person name="Leebens-Mack J.H."/>
            <person name="Li F.W."/>
            <person name="Wang L."/>
        </authorList>
    </citation>
    <scope>NUCLEOTIDE SEQUENCE [LARGE SCALE GENOMIC DNA]</scope>
    <source>
        <strain evidence="2">cv. PW_Plant_1</strain>
    </source>
</reference>
<organism evidence="1 2">
    <name type="scientific">Diphasiastrum complanatum</name>
    <name type="common">Issler's clubmoss</name>
    <name type="synonym">Lycopodium complanatum</name>
    <dbReference type="NCBI Taxonomy" id="34168"/>
    <lineage>
        <taxon>Eukaryota</taxon>
        <taxon>Viridiplantae</taxon>
        <taxon>Streptophyta</taxon>
        <taxon>Embryophyta</taxon>
        <taxon>Tracheophyta</taxon>
        <taxon>Lycopodiopsida</taxon>
        <taxon>Lycopodiales</taxon>
        <taxon>Lycopodiaceae</taxon>
        <taxon>Lycopodioideae</taxon>
        <taxon>Diphasiastrum</taxon>
    </lineage>
</organism>